<reference evidence="2 3" key="1">
    <citation type="submission" date="2015-09" db="EMBL/GenBank/DDBJ databases">
        <title>Draft genome sequence of Kouleothrix aurantiaca JCM 19913.</title>
        <authorList>
            <person name="Hemp J."/>
        </authorList>
    </citation>
    <scope>NUCLEOTIDE SEQUENCE [LARGE SCALE GENOMIC DNA]</scope>
    <source>
        <strain evidence="2 3">COM-B</strain>
    </source>
</reference>
<proteinExistence type="predicted"/>
<protein>
    <recommendedName>
        <fullName evidence="1">HTH cro/C1-type domain-containing protein</fullName>
    </recommendedName>
</protein>
<feature type="domain" description="HTH cro/C1-type" evidence="1">
    <location>
        <begin position="6"/>
        <end position="61"/>
    </location>
</feature>
<dbReference type="EMBL" id="LJCR01000159">
    <property type="protein sequence ID" value="KPV53877.1"/>
    <property type="molecule type" value="Genomic_DNA"/>
</dbReference>
<evidence type="ECO:0000313" key="2">
    <source>
        <dbReference type="EMBL" id="KPV53877.1"/>
    </source>
</evidence>
<dbReference type="Gene3D" id="1.10.260.40">
    <property type="entry name" value="lambda repressor-like DNA-binding domains"/>
    <property type="match status" value="1"/>
</dbReference>
<organism evidence="2 3">
    <name type="scientific">Kouleothrix aurantiaca</name>
    <dbReference type="NCBI Taxonomy" id="186479"/>
    <lineage>
        <taxon>Bacteria</taxon>
        <taxon>Bacillati</taxon>
        <taxon>Chloroflexota</taxon>
        <taxon>Chloroflexia</taxon>
        <taxon>Chloroflexales</taxon>
        <taxon>Roseiflexineae</taxon>
        <taxon>Roseiflexaceae</taxon>
        <taxon>Kouleothrix</taxon>
    </lineage>
</organism>
<dbReference type="AlphaFoldDB" id="A0A0N8PSW7"/>
<dbReference type="InterPro" id="IPR010982">
    <property type="entry name" value="Lambda_DNA-bd_dom_sf"/>
</dbReference>
<evidence type="ECO:0000313" key="3">
    <source>
        <dbReference type="Proteomes" id="UP000050509"/>
    </source>
</evidence>
<dbReference type="Pfam" id="PF13443">
    <property type="entry name" value="HTH_26"/>
    <property type="match status" value="1"/>
</dbReference>
<evidence type="ECO:0000259" key="1">
    <source>
        <dbReference type="PROSITE" id="PS50943"/>
    </source>
</evidence>
<dbReference type="InterPro" id="IPR001387">
    <property type="entry name" value="Cro/C1-type_HTH"/>
</dbReference>
<dbReference type="PROSITE" id="PS50943">
    <property type="entry name" value="HTH_CROC1"/>
    <property type="match status" value="1"/>
</dbReference>
<comment type="caution">
    <text evidence="2">The sequence shown here is derived from an EMBL/GenBank/DDBJ whole genome shotgun (WGS) entry which is preliminary data.</text>
</comment>
<name>A0A0N8PSW7_9CHLR</name>
<dbReference type="Proteomes" id="UP000050509">
    <property type="component" value="Unassembled WGS sequence"/>
</dbReference>
<dbReference type="SMART" id="SM00530">
    <property type="entry name" value="HTH_XRE"/>
    <property type="match status" value="1"/>
</dbReference>
<accession>A0A0N8PSW7</accession>
<keyword evidence="3" id="KW-1185">Reference proteome</keyword>
<dbReference type="GO" id="GO:0003677">
    <property type="term" value="F:DNA binding"/>
    <property type="evidence" value="ECO:0007669"/>
    <property type="project" value="InterPro"/>
</dbReference>
<sequence length="78" mass="8935">MVRLRLRELAQSRGLNMSQVQRKTGLTIGMVRRYWYNQTTQVDLLALDALARLLEIEPGAFFSDEPDEEHGREADGNS</sequence>
<dbReference type="SUPFAM" id="SSF47413">
    <property type="entry name" value="lambda repressor-like DNA-binding domains"/>
    <property type="match status" value="1"/>
</dbReference>
<gene>
    <name evidence="2" type="ORF">SE17_07060</name>
</gene>